<sequence>MHRTVSHQLIGTFFTTLLLLNHAAQQEKITTGVVFTAERNTLVTNQAINARCALAADLDGDGRLDLVSASVNDNAVSWYRNLGPSLSNESVSLYLDFSIKKEITWESMGIVSLAVGDIDADGDVDVVGASYRNGSISWFENDGLGNFTQHLISDAVMEGQHVIMADLDNDGDPDIVSSGHTIAVFVNIDRGIFYELKRVIDPDGNGGRTVAADLNADGWIDLASVSEDGGGVSWYPNDGAGNFPKRNNIWGGVDGSYGVYSLVATDIDADGDLDLVVASEGHYHLYILRNDGDGHFEMTIVDNQQDIAMSVTATDFDRDEDIDIAVTTYFNGLVSWYENIDGKGYDWERHTIHDGGQGRYVVSDDIDGDGDYDLIAVDSSNNSITIFYASSECDGDQDGVPSAECCLEGSEWNGTICKSCPSDGRGSGADAKCISCPSDECSILGFNMLPVNCGSLNGCVDVEGSLAQCSCPTDSHIDITTDTCVPCTEGEVRPVIDQVRGIDTLGDYSKWEEMQGTCSKPKSPPFWIIFSVLSVSAVMIVALTMVVWRQRHVIKYHTRDVNNAPRNGTIAIVFTDIEGSTSLWEMSKTTMSKALDVIDKHNGYEVKTIGDSFMVALDSADKAVCFANDIQDELLRADWPVELADIPWAGSEFYRPSGNEGIPMPVYRGLRVRIGVHLGKHSDSAEEGGTLQTKYDNISKGYDYYGSAVNAAARIELIAFGGQTLISSDVMGELSDGVKDKCSIHVVGAVQLRGIRQDVFMDQVLPRSLEGRMFKGVFRKSISDETTSSSEHPNDFLVTRRSSILTGGSFLEKEDLTRDVMALTPVQLQATVVRLRDKIFSLQDEMILQSRRGSGMTDSINECDVDISLKEEQRILTGDLDPKDSDDQVSLNAMNIIREIYHENGK</sequence>
<dbReference type="SUPFAM" id="SSF55073">
    <property type="entry name" value="Nucleotide cyclase"/>
    <property type="match status" value="1"/>
</dbReference>
<evidence type="ECO:0000313" key="5">
    <source>
        <dbReference type="EMBL" id="KAL3770887.1"/>
    </source>
</evidence>
<evidence type="ECO:0000256" key="1">
    <source>
        <dbReference type="ARBA" id="ARBA00022729"/>
    </source>
</evidence>
<feature type="chain" id="PRO_5044822164" description="Guanylate cyclase domain-containing protein" evidence="3">
    <location>
        <begin position="27"/>
        <end position="906"/>
    </location>
</feature>
<organism evidence="5 6">
    <name type="scientific">Cyclotella atomus</name>
    <dbReference type="NCBI Taxonomy" id="382360"/>
    <lineage>
        <taxon>Eukaryota</taxon>
        <taxon>Sar</taxon>
        <taxon>Stramenopiles</taxon>
        <taxon>Ochrophyta</taxon>
        <taxon>Bacillariophyta</taxon>
        <taxon>Coscinodiscophyceae</taxon>
        <taxon>Thalassiosirophycidae</taxon>
        <taxon>Stephanodiscales</taxon>
        <taxon>Stephanodiscaceae</taxon>
        <taxon>Cyclotella</taxon>
    </lineage>
</organism>
<evidence type="ECO:0000256" key="3">
    <source>
        <dbReference type="SAM" id="SignalP"/>
    </source>
</evidence>
<accession>A0ABD3N8K6</accession>
<dbReference type="Gene3D" id="3.30.70.1230">
    <property type="entry name" value="Nucleotide cyclase"/>
    <property type="match status" value="1"/>
</dbReference>
<feature type="transmembrane region" description="Helical" evidence="2">
    <location>
        <begin position="526"/>
        <end position="548"/>
    </location>
</feature>
<dbReference type="Gene3D" id="2.130.10.130">
    <property type="entry name" value="Integrin alpha, N-terminal"/>
    <property type="match status" value="2"/>
</dbReference>
<dbReference type="EMBL" id="JALLPJ020001298">
    <property type="protein sequence ID" value="KAL3770887.1"/>
    <property type="molecule type" value="Genomic_DNA"/>
</dbReference>
<dbReference type="SUPFAM" id="SSF69318">
    <property type="entry name" value="Integrin alpha N-terminal domain"/>
    <property type="match status" value="1"/>
</dbReference>
<dbReference type="InterPro" id="IPR029787">
    <property type="entry name" value="Nucleotide_cyclase"/>
</dbReference>
<dbReference type="SMART" id="SM00044">
    <property type="entry name" value="CYCc"/>
    <property type="match status" value="1"/>
</dbReference>
<keyword evidence="1 3" id="KW-0732">Signal</keyword>
<name>A0ABD3N8K6_9STRA</name>
<dbReference type="Pfam" id="PF13517">
    <property type="entry name" value="FG-GAP_3"/>
    <property type="match status" value="2"/>
</dbReference>
<keyword evidence="2" id="KW-1133">Transmembrane helix</keyword>
<dbReference type="PROSITE" id="PS50125">
    <property type="entry name" value="GUANYLATE_CYCLASE_2"/>
    <property type="match status" value="1"/>
</dbReference>
<feature type="domain" description="Guanylate cyclase" evidence="4">
    <location>
        <begin position="571"/>
        <end position="716"/>
    </location>
</feature>
<dbReference type="InterPro" id="IPR028994">
    <property type="entry name" value="Integrin_alpha_N"/>
</dbReference>
<dbReference type="PANTHER" id="PTHR44103">
    <property type="entry name" value="PROPROTEIN CONVERTASE P"/>
    <property type="match status" value="1"/>
</dbReference>
<gene>
    <name evidence="5" type="ORF">ACHAWO_001866</name>
</gene>
<protein>
    <recommendedName>
        <fullName evidence="4">Guanylate cyclase domain-containing protein</fullName>
    </recommendedName>
</protein>
<reference evidence="5 6" key="1">
    <citation type="submission" date="2024-10" db="EMBL/GenBank/DDBJ databases">
        <title>Updated reference genomes for cyclostephanoid diatoms.</title>
        <authorList>
            <person name="Roberts W.R."/>
            <person name="Alverson A.J."/>
        </authorList>
    </citation>
    <scope>NUCLEOTIDE SEQUENCE [LARGE SCALE GENOMIC DNA]</scope>
    <source>
        <strain evidence="5 6">AJA010-31</strain>
    </source>
</reference>
<dbReference type="Proteomes" id="UP001530400">
    <property type="component" value="Unassembled WGS sequence"/>
</dbReference>
<comment type="caution">
    <text evidence="5">The sequence shown here is derived from an EMBL/GenBank/DDBJ whole genome shotgun (WGS) entry which is preliminary data.</text>
</comment>
<dbReference type="Pfam" id="PF00211">
    <property type="entry name" value="Guanylate_cyc"/>
    <property type="match status" value="1"/>
</dbReference>
<keyword evidence="2" id="KW-0472">Membrane</keyword>
<dbReference type="InterPro" id="IPR013517">
    <property type="entry name" value="FG-GAP"/>
</dbReference>
<evidence type="ECO:0000256" key="2">
    <source>
        <dbReference type="SAM" id="Phobius"/>
    </source>
</evidence>
<proteinExistence type="predicted"/>
<feature type="signal peptide" evidence="3">
    <location>
        <begin position="1"/>
        <end position="26"/>
    </location>
</feature>
<dbReference type="PANTHER" id="PTHR44103:SF1">
    <property type="entry name" value="PROPROTEIN CONVERTASE P"/>
    <property type="match status" value="1"/>
</dbReference>
<dbReference type="InterPro" id="IPR001054">
    <property type="entry name" value="A/G_cyclase"/>
</dbReference>
<dbReference type="AlphaFoldDB" id="A0ABD3N8K6"/>
<evidence type="ECO:0000313" key="6">
    <source>
        <dbReference type="Proteomes" id="UP001530400"/>
    </source>
</evidence>
<dbReference type="CDD" id="cd07302">
    <property type="entry name" value="CHD"/>
    <property type="match status" value="1"/>
</dbReference>
<keyword evidence="6" id="KW-1185">Reference proteome</keyword>
<keyword evidence="2" id="KW-0812">Transmembrane</keyword>
<evidence type="ECO:0000259" key="4">
    <source>
        <dbReference type="PROSITE" id="PS50125"/>
    </source>
</evidence>